<sequence>MKVIRKDIREDEEAVSPVIGVILMVAITVILAAVIAAFVFGMGPPTAAPQASLRITDTDTGAETVTLVHDGGDSLDLTDVKLIVDVGGTRATWDPLASSTANMSVGDKMVIDIDGDTIKLNGGSDISSTKSGSLSGIAAGDEVTVTFVDKISQKKIAELSARC</sequence>
<dbReference type="NCBIfam" id="TIGR02537">
    <property type="entry name" value="arch_flag_Nterm"/>
    <property type="match status" value="1"/>
</dbReference>
<dbReference type="STRING" id="1838285.SCAL_001120"/>
<dbReference type="Pfam" id="PF07790">
    <property type="entry name" value="Pilin_N"/>
    <property type="match status" value="1"/>
</dbReference>
<evidence type="ECO:0000313" key="4">
    <source>
        <dbReference type="Proteomes" id="UP000186940"/>
    </source>
</evidence>
<dbReference type="PATRIC" id="fig|1838285.3.peg.1139"/>
<accession>A0A1F2P9N8</accession>
<dbReference type="InterPro" id="IPR012859">
    <property type="entry name" value="Pilin_N_archaeal"/>
</dbReference>
<dbReference type="AlphaFoldDB" id="A0A1F2P9N8"/>
<protein>
    <submittedName>
        <fullName evidence="3">Protein containing DUF1628</fullName>
    </submittedName>
</protein>
<feature type="transmembrane region" description="Helical" evidence="1">
    <location>
        <begin position="21"/>
        <end position="43"/>
    </location>
</feature>
<evidence type="ECO:0000313" key="3">
    <source>
        <dbReference type="EMBL" id="OFV67745.1"/>
    </source>
</evidence>
<name>A0A1F2P9N8_9EURY</name>
<keyword evidence="1" id="KW-1133">Transmembrane helix</keyword>
<dbReference type="EMBL" id="LYOS01000003">
    <property type="protein sequence ID" value="OFV67745.1"/>
    <property type="molecule type" value="Genomic_DNA"/>
</dbReference>
<proteinExistence type="predicted"/>
<keyword evidence="1" id="KW-0812">Transmembrane</keyword>
<comment type="caution">
    <text evidence="3">The sequence shown here is derived from an EMBL/GenBank/DDBJ whole genome shotgun (WGS) entry which is preliminary data.</text>
</comment>
<dbReference type="PANTHER" id="PTHR38138:SF1">
    <property type="entry name" value="ARCHAEAL TYPE IV PILIN N-TERMINAL DOMAIN-CONTAINING PROTEIN"/>
    <property type="match status" value="1"/>
</dbReference>
<keyword evidence="1" id="KW-0472">Membrane</keyword>
<evidence type="ECO:0000256" key="1">
    <source>
        <dbReference type="SAM" id="Phobius"/>
    </source>
</evidence>
<keyword evidence="4" id="KW-1185">Reference proteome</keyword>
<dbReference type="Proteomes" id="UP000186940">
    <property type="component" value="Unassembled WGS sequence"/>
</dbReference>
<gene>
    <name evidence="3" type="ORF">SCAL_001120</name>
</gene>
<dbReference type="InterPro" id="IPR013373">
    <property type="entry name" value="Flagellin/pilin_N_arc"/>
</dbReference>
<feature type="domain" description="Archaeal Type IV pilin N-terminal" evidence="2">
    <location>
        <begin position="13"/>
        <end position="87"/>
    </location>
</feature>
<dbReference type="PANTHER" id="PTHR38138">
    <property type="entry name" value="VNG6441H"/>
    <property type="match status" value="1"/>
</dbReference>
<organism evidence="3 4">
    <name type="scientific">Candidatus Syntropharchaeum caldarium</name>
    <dbReference type="NCBI Taxonomy" id="1838285"/>
    <lineage>
        <taxon>Archaea</taxon>
        <taxon>Methanobacteriati</taxon>
        <taxon>Methanobacteriota</taxon>
        <taxon>Stenosarchaea group</taxon>
        <taxon>Methanomicrobia</taxon>
        <taxon>Methanosarcinales</taxon>
        <taxon>ANME-2 cluster</taxon>
        <taxon>Candidatus Syntropharchaeum</taxon>
    </lineage>
</organism>
<reference evidence="3" key="1">
    <citation type="submission" date="2016-05" db="EMBL/GenBank/DDBJ databases">
        <title>Microbial consortia oxidize butane by reversing methanogenesis.</title>
        <authorList>
            <person name="Laso-Perez R."/>
            <person name="Richter M."/>
            <person name="Wegener G."/>
            <person name="Musat F."/>
        </authorList>
    </citation>
    <scope>NUCLEOTIDE SEQUENCE [LARGE SCALE GENOMIC DNA]</scope>
    <source>
        <strain evidence="3">BOX2</strain>
    </source>
</reference>
<evidence type="ECO:0000259" key="2">
    <source>
        <dbReference type="Pfam" id="PF07790"/>
    </source>
</evidence>